<evidence type="ECO:0000313" key="1">
    <source>
        <dbReference type="EMBL" id="GAX01014.1"/>
    </source>
</evidence>
<sequence>MKMAYPVLVEQMYFVMRRQGINASKDKIFRDMIAANMIDENGQPTQTAMDNGWIDQQGSKVTEQASLAAFKQANPMYAPFADSHFTRTAKGWGIDGYVFHTLVNEALNSPMATDEVKEMAHIVLKEAKKMERQ</sequence>
<organism evidence="1 2">
    <name type="scientific">Secundilactobacillus silagei JCM 19001</name>
    <dbReference type="NCBI Taxonomy" id="1302250"/>
    <lineage>
        <taxon>Bacteria</taxon>
        <taxon>Bacillati</taxon>
        <taxon>Bacillota</taxon>
        <taxon>Bacilli</taxon>
        <taxon>Lactobacillales</taxon>
        <taxon>Lactobacillaceae</taxon>
        <taxon>Secundilactobacillus</taxon>
    </lineage>
</organism>
<name>A0A1Z5IGS9_9LACO</name>
<proteinExistence type="predicted"/>
<keyword evidence="2" id="KW-1185">Reference proteome</keyword>
<dbReference type="EMBL" id="BCMG01000004">
    <property type="protein sequence ID" value="GAX01014.1"/>
    <property type="molecule type" value="Genomic_DNA"/>
</dbReference>
<dbReference type="Proteomes" id="UP000198402">
    <property type="component" value="Unassembled WGS sequence"/>
</dbReference>
<dbReference type="STRING" id="1302250.GCA_001313225_00640"/>
<evidence type="ECO:0000313" key="2">
    <source>
        <dbReference type="Proteomes" id="UP000198402"/>
    </source>
</evidence>
<dbReference type="AlphaFoldDB" id="A0A1Z5IGS9"/>
<protein>
    <submittedName>
        <fullName evidence="1">Uncharacterized protein</fullName>
    </submittedName>
</protein>
<accession>A0A1Z5IGS9</accession>
<gene>
    <name evidence="1" type="ORF">IWT126_01037</name>
</gene>
<comment type="caution">
    <text evidence="1">The sequence shown here is derived from an EMBL/GenBank/DDBJ whole genome shotgun (WGS) entry which is preliminary data.</text>
</comment>
<reference evidence="1 2" key="1">
    <citation type="submission" date="2015-11" db="EMBL/GenBank/DDBJ databases">
        <title>Draft genome sequences of new species of the genus Lactobacillus isolated from orchardgrass silage.</title>
        <authorList>
            <person name="Tohno M."/>
            <person name="Tanizawa Y."/>
            <person name="Arita M."/>
        </authorList>
    </citation>
    <scope>NUCLEOTIDE SEQUENCE [LARGE SCALE GENOMIC DNA]</scope>
    <source>
        <strain evidence="1 2">IWT126</strain>
    </source>
</reference>